<comment type="caution">
    <text evidence="3">The sequence shown here is derived from an EMBL/GenBank/DDBJ whole genome shotgun (WGS) entry which is preliminary data.</text>
</comment>
<protein>
    <submittedName>
        <fullName evidence="3">DUF4136 domain-containing protein</fullName>
    </submittedName>
</protein>
<dbReference type="EMBL" id="JBHSCY010000001">
    <property type="protein sequence ID" value="MFC4268498.1"/>
    <property type="molecule type" value="Genomic_DNA"/>
</dbReference>
<evidence type="ECO:0000256" key="1">
    <source>
        <dbReference type="SAM" id="SignalP"/>
    </source>
</evidence>
<evidence type="ECO:0000259" key="2">
    <source>
        <dbReference type="Pfam" id="PF13590"/>
    </source>
</evidence>
<evidence type="ECO:0000313" key="4">
    <source>
        <dbReference type="Proteomes" id="UP001595826"/>
    </source>
</evidence>
<name>A0ABV8RAT2_9FLAO</name>
<evidence type="ECO:0000313" key="3">
    <source>
        <dbReference type="EMBL" id="MFC4268498.1"/>
    </source>
</evidence>
<dbReference type="InterPro" id="IPR025411">
    <property type="entry name" value="DUF4136"/>
</dbReference>
<gene>
    <name evidence="3" type="ORF">ACFOWD_06240</name>
</gene>
<reference evidence="4" key="1">
    <citation type="journal article" date="2019" name="Int. J. Syst. Evol. Microbiol.">
        <title>The Global Catalogue of Microorganisms (GCM) 10K type strain sequencing project: providing services to taxonomists for standard genome sequencing and annotation.</title>
        <authorList>
            <consortium name="The Broad Institute Genomics Platform"/>
            <consortium name="The Broad Institute Genome Sequencing Center for Infectious Disease"/>
            <person name="Wu L."/>
            <person name="Ma J."/>
        </authorList>
    </citation>
    <scope>NUCLEOTIDE SEQUENCE [LARGE SCALE GENOMIC DNA]</scope>
    <source>
        <strain evidence="4">CECT 8655</strain>
    </source>
</reference>
<proteinExistence type="predicted"/>
<organism evidence="3 4">
    <name type="scientific">Polaribacter marinivivus</name>
    <dbReference type="NCBI Taxonomy" id="1524260"/>
    <lineage>
        <taxon>Bacteria</taxon>
        <taxon>Pseudomonadati</taxon>
        <taxon>Bacteroidota</taxon>
        <taxon>Flavobacteriia</taxon>
        <taxon>Flavobacteriales</taxon>
        <taxon>Flavobacteriaceae</taxon>
    </lineage>
</organism>
<feature type="chain" id="PRO_5046438377" evidence="1">
    <location>
        <begin position="23"/>
        <end position="172"/>
    </location>
</feature>
<dbReference type="RefSeq" id="WP_377409012.1">
    <property type="nucleotide sequence ID" value="NZ_JBHSCY010000001.1"/>
</dbReference>
<accession>A0ABV8RAT2</accession>
<dbReference type="Gene3D" id="3.30.160.670">
    <property type="match status" value="1"/>
</dbReference>
<dbReference type="Pfam" id="PF13590">
    <property type="entry name" value="DUF4136"/>
    <property type="match status" value="1"/>
</dbReference>
<keyword evidence="1" id="KW-0732">Signal</keyword>
<dbReference type="Proteomes" id="UP001595826">
    <property type="component" value="Unassembled WGS sequence"/>
</dbReference>
<feature type="signal peptide" evidence="1">
    <location>
        <begin position="1"/>
        <end position="22"/>
    </location>
</feature>
<sequence>MKFLKFLIVVFLFGCSSSKVMTDYDKTIDLSKFKSYNFYEDIGKGLNELDVKRVTSALDSVLISSGFKKQDTSDFLINVIVNYSELQTTNTINIGFGNGGIGVGGGIPIGGKKINEELIVEFVNAKTNTLFWEGVLNSKVSEKRKPDAKTNHYKKVIQQILNEYPLIKKTSK</sequence>
<feature type="domain" description="DUF4136" evidence="2">
    <location>
        <begin position="20"/>
        <end position="165"/>
    </location>
</feature>
<keyword evidence="4" id="KW-1185">Reference proteome</keyword>